<feature type="domain" description="HpcH/HpaI aldolase/citrate lyase" evidence="4">
    <location>
        <begin position="35"/>
        <end position="245"/>
    </location>
</feature>
<keyword evidence="2" id="KW-0479">Metal-binding</keyword>
<dbReference type="InterPro" id="IPR005000">
    <property type="entry name" value="Aldolase/citrate-lyase_domain"/>
</dbReference>
<protein>
    <submittedName>
        <fullName evidence="5">Aldolase/citrate lyase family protein</fullName>
    </submittedName>
</protein>
<comment type="caution">
    <text evidence="5">The sequence shown here is derived from an EMBL/GenBank/DDBJ whole genome shotgun (WGS) entry which is preliminary data.</text>
</comment>
<dbReference type="AlphaFoldDB" id="A0A9J6PMF2"/>
<accession>A0A9J6PMF2</accession>
<evidence type="ECO:0000259" key="4">
    <source>
        <dbReference type="Pfam" id="PF03328"/>
    </source>
</evidence>
<dbReference type="GO" id="GO:0046872">
    <property type="term" value="F:metal ion binding"/>
    <property type="evidence" value="ECO:0007669"/>
    <property type="project" value="UniProtKB-KW"/>
</dbReference>
<dbReference type="InterPro" id="IPR015813">
    <property type="entry name" value="Pyrv/PenolPyrv_kinase-like_dom"/>
</dbReference>
<evidence type="ECO:0000256" key="1">
    <source>
        <dbReference type="ARBA" id="ARBA00005568"/>
    </source>
</evidence>
<dbReference type="Pfam" id="PF03328">
    <property type="entry name" value="HpcH_HpaI"/>
    <property type="match status" value="1"/>
</dbReference>
<reference evidence="5" key="1">
    <citation type="submission" date="2022-06" db="EMBL/GenBank/DDBJ databases">
        <title>Isolation and Genomics of Futiania mangrovii gen. nov., sp. nov., a Rare and Metabolically-versatile member in the Class Alphaproteobacteria.</title>
        <authorList>
            <person name="Liu L."/>
            <person name="Huang W.-C."/>
            <person name="Pan J."/>
            <person name="Li J."/>
            <person name="Huang Y."/>
            <person name="Du H."/>
            <person name="Liu Y."/>
            <person name="Li M."/>
        </authorList>
    </citation>
    <scope>NUCLEOTIDE SEQUENCE</scope>
    <source>
        <strain evidence="5">FT118</strain>
    </source>
</reference>
<dbReference type="PANTHER" id="PTHR30502:SF0">
    <property type="entry name" value="PHOSPHOENOLPYRUVATE CARBOXYLASE FAMILY PROTEIN"/>
    <property type="match status" value="1"/>
</dbReference>
<dbReference type="Gene3D" id="3.20.20.60">
    <property type="entry name" value="Phosphoenolpyruvate-binding domains"/>
    <property type="match status" value="1"/>
</dbReference>
<dbReference type="GO" id="GO:0016832">
    <property type="term" value="F:aldehyde-lyase activity"/>
    <property type="evidence" value="ECO:0007669"/>
    <property type="project" value="TreeGrafter"/>
</dbReference>
<gene>
    <name evidence="5" type="ORF">NJQ99_15645</name>
</gene>
<evidence type="ECO:0000256" key="2">
    <source>
        <dbReference type="ARBA" id="ARBA00022723"/>
    </source>
</evidence>
<sequence>MTIRNIARERLERGELSLGVGLRQARTVDTGKLMRTAGFDWLFLDMEHNSMDLDCAVQICVAAQDAGITPIVRVPGWEKFHATRALDGGAQGIVVPHVDTPELAARMVEACKYPPVGHRSVTSALPQVDFESPPLAEVTAEINASTLLVIMLESPQAIANADAIAAVPGVDILLIGCSDLSMEMGIPGKVDAPEMEAAVRTVVAACAKHGKHAGFGGVGSPEVIERYIGHGMRFVLCGSDLTIFLAAARQRTAHLRALPLE</sequence>
<dbReference type="InterPro" id="IPR050251">
    <property type="entry name" value="HpcH-HpaI_aldolase"/>
</dbReference>
<proteinExistence type="inferred from homology"/>
<dbReference type="GO" id="GO:0005737">
    <property type="term" value="C:cytoplasm"/>
    <property type="evidence" value="ECO:0007669"/>
    <property type="project" value="TreeGrafter"/>
</dbReference>
<keyword evidence="3 5" id="KW-0456">Lyase</keyword>
<dbReference type="RefSeq" id="WP_269333816.1">
    <property type="nucleotide sequence ID" value="NZ_JAMZFT010000004.1"/>
</dbReference>
<dbReference type="SUPFAM" id="SSF51621">
    <property type="entry name" value="Phosphoenolpyruvate/pyruvate domain"/>
    <property type="match status" value="1"/>
</dbReference>
<evidence type="ECO:0000313" key="5">
    <source>
        <dbReference type="EMBL" id="MCP1337855.1"/>
    </source>
</evidence>
<dbReference type="PANTHER" id="PTHR30502">
    <property type="entry name" value="2-KETO-3-DEOXY-L-RHAMNONATE ALDOLASE"/>
    <property type="match status" value="1"/>
</dbReference>
<dbReference type="EMBL" id="JAMZFT010000004">
    <property type="protein sequence ID" value="MCP1337855.1"/>
    <property type="molecule type" value="Genomic_DNA"/>
</dbReference>
<dbReference type="InterPro" id="IPR040442">
    <property type="entry name" value="Pyrv_kinase-like_dom_sf"/>
</dbReference>
<keyword evidence="6" id="KW-1185">Reference proteome</keyword>
<evidence type="ECO:0000313" key="6">
    <source>
        <dbReference type="Proteomes" id="UP001055804"/>
    </source>
</evidence>
<name>A0A9J6PMF2_9PROT</name>
<organism evidence="5 6">
    <name type="scientific">Futiania mangrovi</name>
    <dbReference type="NCBI Taxonomy" id="2959716"/>
    <lineage>
        <taxon>Bacteria</taxon>
        <taxon>Pseudomonadati</taxon>
        <taxon>Pseudomonadota</taxon>
        <taxon>Alphaproteobacteria</taxon>
        <taxon>Futianiales</taxon>
        <taxon>Futianiaceae</taxon>
        <taxon>Futiania</taxon>
    </lineage>
</organism>
<comment type="similarity">
    <text evidence="1">Belongs to the HpcH/HpaI aldolase family.</text>
</comment>
<evidence type="ECO:0000256" key="3">
    <source>
        <dbReference type="ARBA" id="ARBA00023239"/>
    </source>
</evidence>
<dbReference type="Proteomes" id="UP001055804">
    <property type="component" value="Unassembled WGS sequence"/>
</dbReference>